<evidence type="ECO:0000313" key="2">
    <source>
        <dbReference type="EMBL" id="CAB1429456.1"/>
    </source>
</evidence>
<reference evidence="2" key="1">
    <citation type="submission" date="2020-03" db="EMBL/GenBank/DDBJ databases">
        <authorList>
            <person name="Weist P."/>
        </authorList>
    </citation>
    <scope>NUCLEOTIDE SEQUENCE</scope>
</reference>
<gene>
    <name evidence="2" type="ORF">PLEPLA_LOCUS17434</name>
</gene>
<sequence>MCVSRYIPPSGLGSQPLGRYITPDIINVQFGGERTRNVFHFLPTCSVLSVHSSQISMTYDKRREEEEEERRGDIFYTSSLIHDGWIPLSGLSFRVLVICSLLHCHIRGSLTTESRSMPIVTPVLPDAFTSTGTCVWHMEVRAGACMVEHFNIRSAHSLVGMFEVVSLSLNGTPPPPFEVLVFGGPGVVIVRPPRPPDRLWGLGFDRSIDNHEMSGGMKHPLCVRLYLDQNESADLSSCHLQDHRGKPLGHDLLGNGMRKQFLSYLGDRLCLSGRMKGGGGEEAEGWVARTWTEENRKDGSPMATWTSCQIQREQAAAPDLSLPPRLPLAREQPQHRFMGTMELGVKLRHTSELGEKLSDGVKEREERLRRWRDPLSSTSSTS</sequence>
<organism evidence="2 3">
    <name type="scientific">Pleuronectes platessa</name>
    <name type="common">European plaice</name>
    <dbReference type="NCBI Taxonomy" id="8262"/>
    <lineage>
        <taxon>Eukaryota</taxon>
        <taxon>Metazoa</taxon>
        <taxon>Chordata</taxon>
        <taxon>Craniata</taxon>
        <taxon>Vertebrata</taxon>
        <taxon>Euteleostomi</taxon>
        <taxon>Actinopterygii</taxon>
        <taxon>Neopterygii</taxon>
        <taxon>Teleostei</taxon>
        <taxon>Neoteleostei</taxon>
        <taxon>Acanthomorphata</taxon>
        <taxon>Carangaria</taxon>
        <taxon>Pleuronectiformes</taxon>
        <taxon>Pleuronectoidei</taxon>
        <taxon>Pleuronectidae</taxon>
        <taxon>Pleuronectes</taxon>
    </lineage>
</organism>
<name>A0A9N7UEE0_PLEPL</name>
<dbReference type="Proteomes" id="UP001153269">
    <property type="component" value="Unassembled WGS sequence"/>
</dbReference>
<evidence type="ECO:0000313" key="3">
    <source>
        <dbReference type="Proteomes" id="UP001153269"/>
    </source>
</evidence>
<feature type="region of interest" description="Disordered" evidence="1">
    <location>
        <begin position="354"/>
        <end position="382"/>
    </location>
</feature>
<proteinExistence type="predicted"/>
<keyword evidence="3" id="KW-1185">Reference proteome</keyword>
<feature type="compositionally biased region" description="Basic and acidic residues" evidence="1">
    <location>
        <begin position="354"/>
        <end position="373"/>
    </location>
</feature>
<accession>A0A9N7UEE0</accession>
<protein>
    <submittedName>
        <fullName evidence="2">Uncharacterized protein</fullName>
    </submittedName>
</protein>
<dbReference type="EMBL" id="CADEAL010001137">
    <property type="protein sequence ID" value="CAB1429456.1"/>
    <property type="molecule type" value="Genomic_DNA"/>
</dbReference>
<comment type="caution">
    <text evidence="2">The sequence shown here is derived from an EMBL/GenBank/DDBJ whole genome shotgun (WGS) entry which is preliminary data.</text>
</comment>
<dbReference type="AlphaFoldDB" id="A0A9N7UEE0"/>
<evidence type="ECO:0000256" key="1">
    <source>
        <dbReference type="SAM" id="MobiDB-lite"/>
    </source>
</evidence>